<accession>A0AAN8W219</accession>
<name>A0AAN8W219_9MAGN</name>
<evidence type="ECO:0000313" key="2">
    <source>
        <dbReference type="EMBL" id="KAK6944604.1"/>
    </source>
</evidence>
<dbReference type="SUPFAM" id="SSF56019">
    <property type="entry name" value="The spindle assembly checkpoint protein mad2"/>
    <property type="match status" value="1"/>
</dbReference>
<dbReference type="EMBL" id="JBAMMX010000003">
    <property type="protein sequence ID" value="KAK6944604.1"/>
    <property type="molecule type" value="Genomic_DNA"/>
</dbReference>
<dbReference type="Gene3D" id="3.30.900.10">
    <property type="entry name" value="HORMA domain"/>
    <property type="match status" value="1"/>
</dbReference>
<dbReference type="PANTHER" id="PTHR11842">
    <property type="entry name" value="MITOTIC SPINDLE ASSEMBLY CHECKPOINT PROTEIN MAD2"/>
    <property type="match status" value="1"/>
</dbReference>
<gene>
    <name evidence="2" type="ORF">RJ641_025706</name>
</gene>
<dbReference type="AlphaFoldDB" id="A0AAN8W219"/>
<sequence length="178" mass="20120">GKQLIGVGWIDAGAFERRRYMNLVVQKARHPQLQDYIHSSVSGLHPFVQKGLVEKVAVIFSDGDSIPIERFIFRLAVNQSYGSKVEEADLEFSLRSFLIKLSVSGALTKALPQDCRWEITAYFRSLPQASKNTEAWIPTDTKQWQKPPLIIPIKSMSSEPLSVQLYLEHPSLSEPKPL</sequence>
<reference evidence="2 3" key="1">
    <citation type="submission" date="2023-12" db="EMBL/GenBank/DDBJ databases">
        <title>A high-quality genome assembly for Dillenia turbinata (Dilleniales).</title>
        <authorList>
            <person name="Chanderbali A."/>
        </authorList>
    </citation>
    <scope>NUCLEOTIDE SEQUENCE [LARGE SCALE GENOMIC DNA]</scope>
    <source>
        <strain evidence="2">LSX21</strain>
        <tissue evidence="2">Leaf</tissue>
    </source>
</reference>
<dbReference type="InterPro" id="IPR003511">
    <property type="entry name" value="HORMA_dom"/>
</dbReference>
<organism evidence="2 3">
    <name type="scientific">Dillenia turbinata</name>
    <dbReference type="NCBI Taxonomy" id="194707"/>
    <lineage>
        <taxon>Eukaryota</taxon>
        <taxon>Viridiplantae</taxon>
        <taxon>Streptophyta</taxon>
        <taxon>Embryophyta</taxon>
        <taxon>Tracheophyta</taxon>
        <taxon>Spermatophyta</taxon>
        <taxon>Magnoliopsida</taxon>
        <taxon>eudicotyledons</taxon>
        <taxon>Gunneridae</taxon>
        <taxon>Pentapetalae</taxon>
        <taxon>Dilleniales</taxon>
        <taxon>Dilleniaceae</taxon>
        <taxon>Dillenia</taxon>
    </lineage>
</organism>
<dbReference type="InterPro" id="IPR045091">
    <property type="entry name" value="Mad2-like"/>
</dbReference>
<dbReference type="PROSITE" id="PS50815">
    <property type="entry name" value="HORMA"/>
    <property type="match status" value="1"/>
</dbReference>
<comment type="caution">
    <text evidence="2">The sequence shown here is derived from an EMBL/GenBank/DDBJ whole genome shotgun (WGS) entry which is preliminary data.</text>
</comment>
<dbReference type="Proteomes" id="UP001370490">
    <property type="component" value="Unassembled WGS sequence"/>
</dbReference>
<evidence type="ECO:0000259" key="1">
    <source>
        <dbReference type="PROSITE" id="PS50815"/>
    </source>
</evidence>
<keyword evidence="3" id="KW-1185">Reference proteome</keyword>
<proteinExistence type="predicted"/>
<dbReference type="PANTHER" id="PTHR11842:SF10">
    <property type="entry name" value="MITOTIC SPINDLE ASSEMBLY CHECKPOINT PROTEIN MAD2B"/>
    <property type="match status" value="1"/>
</dbReference>
<dbReference type="GO" id="GO:0016035">
    <property type="term" value="C:zeta DNA polymerase complex"/>
    <property type="evidence" value="ECO:0007669"/>
    <property type="project" value="TreeGrafter"/>
</dbReference>
<feature type="domain" description="HORMA" evidence="1">
    <location>
        <begin position="1"/>
        <end position="167"/>
    </location>
</feature>
<evidence type="ECO:0000313" key="3">
    <source>
        <dbReference type="Proteomes" id="UP001370490"/>
    </source>
</evidence>
<protein>
    <recommendedName>
        <fullName evidence="1">HORMA domain-containing protein</fullName>
    </recommendedName>
</protein>
<dbReference type="InterPro" id="IPR036570">
    <property type="entry name" value="HORMA_dom_sf"/>
</dbReference>
<feature type="non-terminal residue" evidence="2">
    <location>
        <position position="1"/>
    </location>
</feature>